<feature type="region of interest" description="Disordered" evidence="1">
    <location>
        <begin position="210"/>
        <end position="238"/>
    </location>
</feature>
<feature type="region of interest" description="Disordered" evidence="1">
    <location>
        <begin position="310"/>
        <end position="340"/>
    </location>
</feature>
<dbReference type="AlphaFoldDB" id="A0A6P7TQH5"/>
<dbReference type="PROSITE" id="PS50006">
    <property type="entry name" value="FHA_DOMAIN"/>
    <property type="match status" value="1"/>
</dbReference>
<dbReference type="KEGG" id="osn:115225355"/>
<evidence type="ECO:0000259" key="2">
    <source>
        <dbReference type="PROSITE" id="PS50006"/>
    </source>
</evidence>
<dbReference type="InterPro" id="IPR008984">
    <property type="entry name" value="SMAD_FHA_dom_sf"/>
</dbReference>
<sequence>MVNVIPCVEAHQGNENEVVISVQGRVGIRLHGTVISEEVSIGDRQSVDNNNGVNYAGGSDIWNRGVMDSVELGSRVQNVVNDEEEMIESVRMDAGVENLTEERGNQVDTEGVMRDSDRVDAEDETKERDRVDAEGVTKERDQVDAEGVTKERDRVDAEGVTKERDRVNAEGVTKERDRVDAEGVTKERDRVDAEGVTKERDRVDAVGVTKERDRVDAEGVTKERDRVDAEGVTKERDRVDAVGVTKERDRVDAEGVTKERDRVDAEGVTKERDRVDAEGVTKERDRVDAVGVTKERDRVDAVGVTKERDRVDAEGVTKERDRVDSEVVSKGRGPGDTNGVSAKVLAEQNSIMEQKASNYGNNNCGSHNHLQHYQSMDETGLSNYRRHLSSVTPHTPTRLTLFYKPSMLSTSVIKYFPKDVIVRAKGEHVSFGRRLDSDVQLNDDCMSRNYAVLWLPVNNCGTFKLRNISSSKEVVVNDVILYPNCKSEIIFTSDSKIMLDNIELTAMVREGSPSSTHYEVKVEPKISRSTSLQQEPTWMASSRNVGATAHQTEHVLSSHRRNLYAHSRFLSSGPVEHSLSNDVSRNLLPEEN</sequence>
<dbReference type="RefSeq" id="XP_029652165.1">
    <property type="nucleotide sequence ID" value="XM_029796305.2"/>
</dbReference>
<protein>
    <submittedName>
        <fullName evidence="4">Kinesin-related protein 12</fullName>
    </submittedName>
</protein>
<dbReference type="InterPro" id="IPR000253">
    <property type="entry name" value="FHA_dom"/>
</dbReference>
<dbReference type="Pfam" id="PF00498">
    <property type="entry name" value="FHA"/>
    <property type="match status" value="1"/>
</dbReference>
<accession>A0A6P7TQH5</accession>
<dbReference type="SUPFAM" id="SSF49879">
    <property type="entry name" value="SMAD/FHA domain"/>
    <property type="match status" value="1"/>
</dbReference>
<evidence type="ECO:0000313" key="4">
    <source>
        <dbReference type="RefSeq" id="XP_029652165.1"/>
    </source>
</evidence>
<keyword evidence="3" id="KW-1185">Reference proteome</keyword>
<feature type="compositionally biased region" description="Basic and acidic residues" evidence="1">
    <location>
        <begin position="310"/>
        <end position="329"/>
    </location>
</feature>
<feature type="region of interest" description="Disordered" evidence="1">
    <location>
        <begin position="250"/>
        <end position="280"/>
    </location>
</feature>
<evidence type="ECO:0000313" key="3">
    <source>
        <dbReference type="Proteomes" id="UP000515154"/>
    </source>
</evidence>
<dbReference type="PANTHER" id="PTHR14054:SF14">
    <property type="entry name" value="REPETIN"/>
    <property type="match status" value="1"/>
</dbReference>
<dbReference type="PANTHER" id="PTHR14054">
    <property type="entry name" value="REPETIN"/>
    <property type="match status" value="1"/>
</dbReference>
<feature type="domain" description="FHA" evidence="2">
    <location>
        <begin position="429"/>
        <end position="481"/>
    </location>
</feature>
<dbReference type="Gene3D" id="3.90.930.1">
    <property type="match status" value="1"/>
</dbReference>
<organism evidence="3 4">
    <name type="scientific">Octopus sinensis</name>
    <name type="common">East Asian common octopus</name>
    <dbReference type="NCBI Taxonomy" id="2607531"/>
    <lineage>
        <taxon>Eukaryota</taxon>
        <taxon>Metazoa</taxon>
        <taxon>Spiralia</taxon>
        <taxon>Lophotrochozoa</taxon>
        <taxon>Mollusca</taxon>
        <taxon>Cephalopoda</taxon>
        <taxon>Coleoidea</taxon>
        <taxon>Octopodiformes</taxon>
        <taxon>Octopoda</taxon>
        <taxon>Incirrata</taxon>
        <taxon>Octopodidae</taxon>
        <taxon>Octopus</taxon>
    </lineage>
</organism>
<dbReference type="Proteomes" id="UP000515154">
    <property type="component" value="Linkage group LG27"/>
</dbReference>
<gene>
    <name evidence="4" type="primary">LOC115225355</name>
</gene>
<reference evidence="4" key="1">
    <citation type="submission" date="2025-08" db="UniProtKB">
        <authorList>
            <consortium name="RefSeq"/>
        </authorList>
    </citation>
    <scope>IDENTIFICATION</scope>
</reference>
<name>A0A6P7TQH5_9MOLL</name>
<feature type="region of interest" description="Disordered" evidence="1">
    <location>
        <begin position="109"/>
        <end position="198"/>
    </location>
</feature>
<evidence type="ECO:0000256" key="1">
    <source>
        <dbReference type="SAM" id="MobiDB-lite"/>
    </source>
</evidence>
<proteinExistence type="predicted"/>